<accession>A0A4R3JYI3</accession>
<evidence type="ECO:0000256" key="2">
    <source>
        <dbReference type="ARBA" id="ARBA00007069"/>
    </source>
</evidence>
<dbReference type="AlphaFoldDB" id="A0A4R3JYI3"/>
<name>A0A4R3JYI3_9FIRM</name>
<dbReference type="InterPro" id="IPR000515">
    <property type="entry name" value="MetI-like"/>
</dbReference>
<evidence type="ECO:0000259" key="9">
    <source>
        <dbReference type="PROSITE" id="PS50928"/>
    </source>
</evidence>
<dbReference type="Proteomes" id="UP000295726">
    <property type="component" value="Unassembled WGS sequence"/>
</dbReference>
<feature type="transmembrane region" description="Helical" evidence="8">
    <location>
        <begin position="141"/>
        <end position="160"/>
    </location>
</feature>
<dbReference type="InterPro" id="IPR005672">
    <property type="entry name" value="Phosphate_PstA"/>
</dbReference>
<feature type="transmembrane region" description="Helical" evidence="8">
    <location>
        <begin position="190"/>
        <end position="214"/>
    </location>
</feature>
<dbReference type="OrthoDB" id="9785113at2"/>
<dbReference type="Pfam" id="PF00528">
    <property type="entry name" value="BPD_transp_1"/>
    <property type="match status" value="1"/>
</dbReference>
<keyword evidence="11" id="KW-1185">Reference proteome</keyword>
<evidence type="ECO:0000256" key="8">
    <source>
        <dbReference type="RuleBase" id="RU363043"/>
    </source>
</evidence>
<feature type="transmembrane region" description="Helical" evidence="8">
    <location>
        <begin position="258"/>
        <end position="280"/>
    </location>
</feature>
<keyword evidence="4 8" id="KW-1003">Cell membrane</keyword>
<feature type="transmembrane region" description="Helical" evidence="8">
    <location>
        <begin position="21"/>
        <end position="47"/>
    </location>
</feature>
<dbReference type="GO" id="GO:0005315">
    <property type="term" value="F:phosphate transmembrane transporter activity"/>
    <property type="evidence" value="ECO:0007669"/>
    <property type="project" value="InterPro"/>
</dbReference>
<dbReference type="PANTHER" id="PTHR43470">
    <property type="entry name" value="PHOSPHATE TRANSPORT SYSTEM PERMEASE PROTEIN PSTA-RELATED"/>
    <property type="match status" value="1"/>
</dbReference>
<comment type="subcellular location">
    <subcellularLocation>
        <location evidence="1 8">Cell membrane</location>
        <topology evidence="1 8">Multi-pass membrane protein</topology>
    </subcellularLocation>
</comment>
<evidence type="ECO:0000256" key="6">
    <source>
        <dbReference type="ARBA" id="ARBA00022989"/>
    </source>
</evidence>
<dbReference type="Gene3D" id="1.10.3720.10">
    <property type="entry name" value="MetI-like"/>
    <property type="match status" value="1"/>
</dbReference>
<dbReference type="RefSeq" id="WP_132384022.1">
    <property type="nucleotide sequence ID" value="NZ_DAIPCY010000056.1"/>
</dbReference>
<dbReference type="EMBL" id="SLZZ01000044">
    <property type="protein sequence ID" value="TCS73676.1"/>
    <property type="molecule type" value="Genomic_DNA"/>
</dbReference>
<feature type="domain" description="ABC transmembrane type-1" evidence="9">
    <location>
        <begin position="73"/>
        <end position="276"/>
    </location>
</feature>
<keyword evidence="7 8" id="KW-0472">Membrane</keyword>
<keyword evidence="6 8" id="KW-1133">Transmembrane helix</keyword>
<dbReference type="SUPFAM" id="SSF161098">
    <property type="entry name" value="MetI-like"/>
    <property type="match status" value="1"/>
</dbReference>
<dbReference type="GO" id="GO:0035435">
    <property type="term" value="P:phosphate ion transmembrane transport"/>
    <property type="evidence" value="ECO:0007669"/>
    <property type="project" value="InterPro"/>
</dbReference>
<feature type="transmembrane region" description="Helical" evidence="8">
    <location>
        <begin position="111"/>
        <end position="135"/>
    </location>
</feature>
<keyword evidence="3" id="KW-0813">Transport</keyword>
<dbReference type="CDD" id="cd06261">
    <property type="entry name" value="TM_PBP2"/>
    <property type="match status" value="1"/>
</dbReference>
<gene>
    <name evidence="10" type="ORF">EDD59_1446</name>
</gene>
<reference evidence="10 11" key="1">
    <citation type="submission" date="2019-03" db="EMBL/GenBank/DDBJ databases">
        <title>Genomic Encyclopedia of Type Strains, Phase IV (KMG-IV): sequencing the most valuable type-strain genomes for metagenomic binning, comparative biology and taxonomic classification.</title>
        <authorList>
            <person name="Goeker M."/>
        </authorList>
    </citation>
    <scope>NUCLEOTIDE SEQUENCE [LARGE SCALE GENOMIC DNA]</scope>
    <source>
        <strain evidence="10 11">DSM 29489</strain>
    </source>
</reference>
<comment type="caution">
    <text evidence="10">The sequence shown here is derived from an EMBL/GenBank/DDBJ whole genome shotgun (WGS) entry which is preliminary data.</text>
</comment>
<keyword evidence="5 8" id="KW-0812">Transmembrane</keyword>
<evidence type="ECO:0000256" key="5">
    <source>
        <dbReference type="ARBA" id="ARBA00022692"/>
    </source>
</evidence>
<proteinExistence type="inferred from homology"/>
<organism evidence="10 11">
    <name type="scientific">Muricomes intestini</name>
    <dbReference type="NCBI Taxonomy" id="1796634"/>
    <lineage>
        <taxon>Bacteria</taxon>
        <taxon>Bacillati</taxon>
        <taxon>Bacillota</taxon>
        <taxon>Clostridia</taxon>
        <taxon>Lachnospirales</taxon>
        <taxon>Lachnospiraceae</taxon>
        <taxon>Muricomes</taxon>
    </lineage>
</organism>
<evidence type="ECO:0000256" key="4">
    <source>
        <dbReference type="ARBA" id="ARBA00022475"/>
    </source>
</evidence>
<evidence type="ECO:0000256" key="1">
    <source>
        <dbReference type="ARBA" id="ARBA00004651"/>
    </source>
</evidence>
<evidence type="ECO:0000313" key="10">
    <source>
        <dbReference type="EMBL" id="TCS73676.1"/>
    </source>
</evidence>
<feature type="transmembrane region" description="Helical" evidence="8">
    <location>
        <begin position="67"/>
        <end position="99"/>
    </location>
</feature>
<evidence type="ECO:0000256" key="3">
    <source>
        <dbReference type="ARBA" id="ARBA00022448"/>
    </source>
</evidence>
<dbReference type="NCBIfam" id="TIGR00974">
    <property type="entry name" value="3a0107s02c"/>
    <property type="match status" value="1"/>
</dbReference>
<evidence type="ECO:0000256" key="7">
    <source>
        <dbReference type="ARBA" id="ARBA00023136"/>
    </source>
</evidence>
<evidence type="ECO:0000313" key="11">
    <source>
        <dbReference type="Proteomes" id="UP000295726"/>
    </source>
</evidence>
<dbReference type="GO" id="GO:0005886">
    <property type="term" value="C:plasma membrane"/>
    <property type="evidence" value="ECO:0007669"/>
    <property type="project" value="UniProtKB-SubCell"/>
</dbReference>
<dbReference type="PANTHER" id="PTHR43470:SF3">
    <property type="entry name" value="PHOSPHATE TRANSPORT SYSTEM PERMEASE PROTEIN PSTA-RELATED"/>
    <property type="match status" value="1"/>
</dbReference>
<dbReference type="InterPro" id="IPR035906">
    <property type="entry name" value="MetI-like_sf"/>
</dbReference>
<sequence>MNNKSTFGQKVKTYLNHPGSFIMVLLVMLGTLLTFAVLIYLVVYILAHGLPYIKPSLFSLKYTSENASLVPALINTVTMTLLSLVIAVPLGIFAAIFLVEYAKRGNKFMGIIRLTTETLSGIPSIVYGLFGMLFFVNTLGWGFSLLAGAFTLAIMILPLIMRTTEEALKSVPDSYREGSFGLGAGKLRTVFHIVLPSAVPGILAGVILAIGRIVGETAALMYTAGTVAKVPSNVMGSGRTLAVHMYNLASEGLYMDQAYATAVILLILVVGINALSGVIAKRLTKV</sequence>
<protein>
    <recommendedName>
        <fullName evidence="8">Phosphate transport system permease protein PstA</fullName>
    </recommendedName>
</protein>
<dbReference type="PROSITE" id="PS50928">
    <property type="entry name" value="ABC_TM1"/>
    <property type="match status" value="1"/>
</dbReference>
<comment type="similarity">
    <text evidence="2 8">Belongs to the binding-protein-dependent transport system permease family. CysTW subfamily.</text>
</comment>